<comment type="caution">
    <text evidence="2">The sequence shown here is derived from an EMBL/GenBank/DDBJ whole genome shotgun (WGS) entry which is preliminary data.</text>
</comment>
<dbReference type="CDD" id="cd00303">
    <property type="entry name" value="retropepsin_like"/>
    <property type="match status" value="1"/>
</dbReference>
<dbReference type="InterPro" id="IPR001995">
    <property type="entry name" value="Peptidase_A2_cat"/>
</dbReference>
<proteinExistence type="predicted"/>
<name>A0A8J2KVA5_9HEXA</name>
<organism evidence="2 3">
    <name type="scientific">Allacma fusca</name>
    <dbReference type="NCBI Taxonomy" id="39272"/>
    <lineage>
        <taxon>Eukaryota</taxon>
        <taxon>Metazoa</taxon>
        <taxon>Ecdysozoa</taxon>
        <taxon>Arthropoda</taxon>
        <taxon>Hexapoda</taxon>
        <taxon>Collembola</taxon>
        <taxon>Symphypleona</taxon>
        <taxon>Sminthuridae</taxon>
        <taxon>Allacma</taxon>
    </lineage>
</organism>
<evidence type="ECO:0000259" key="1">
    <source>
        <dbReference type="PROSITE" id="PS50175"/>
    </source>
</evidence>
<reference evidence="2" key="1">
    <citation type="submission" date="2021-06" db="EMBL/GenBank/DDBJ databases">
        <authorList>
            <person name="Hodson N. C."/>
            <person name="Mongue J. A."/>
            <person name="Jaron S. K."/>
        </authorList>
    </citation>
    <scope>NUCLEOTIDE SEQUENCE</scope>
</reference>
<accession>A0A8J2KVA5</accession>
<protein>
    <recommendedName>
        <fullName evidence="1">Peptidase A2 domain-containing protein</fullName>
    </recommendedName>
</protein>
<feature type="non-terminal residue" evidence="2">
    <location>
        <position position="1"/>
    </location>
</feature>
<feature type="domain" description="Peptidase A2" evidence="1">
    <location>
        <begin position="109"/>
        <end position="146"/>
    </location>
</feature>
<dbReference type="PROSITE" id="PS50175">
    <property type="entry name" value="ASP_PROT_RETROV"/>
    <property type="match status" value="1"/>
</dbReference>
<keyword evidence="3" id="KW-1185">Reference proteome</keyword>
<dbReference type="Pfam" id="PF13650">
    <property type="entry name" value="Asp_protease_2"/>
    <property type="match status" value="1"/>
</dbReference>
<dbReference type="EMBL" id="CAJVCH010479041">
    <property type="protein sequence ID" value="CAG7820457.1"/>
    <property type="molecule type" value="Genomic_DNA"/>
</dbReference>
<dbReference type="Proteomes" id="UP000708208">
    <property type="component" value="Unassembled WGS sequence"/>
</dbReference>
<evidence type="ECO:0000313" key="3">
    <source>
        <dbReference type="Proteomes" id="UP000708208"/>
    </source>
</evidence>
<dbReference type="AlphaFoldDB" id="A0A8J2KVA5"/>
<gene>
    <name evidence="2" type="ORF">AFUS01_LOCUS30847</name>
</gene>
<dbReference type="OrthoDB" id="5984724at2759"/>
<evidence type="ECO:0000313" key="2">
    <source>
        <dbReference type="EMBL" id="CAG7820457.1"/>
    </source>
</evidence>
<sequence length="236" mass="25943">MPKWSELIEFLDERCTILSSSTNDVKETPIKKANDRNKVSVHQTGHDVIKCSWGGSCRKCKQKHSTLLHLDQTPSVASVSAHTATVSNRALMATVKILIQNSGGENQELRALLDPGADVSFISEDATQLLGLKKVRTHTEISGVGGSQAGTAKYIVQFELRSKLEEIFSMQVNAYVLPKITCLLPKNEVKFSEFDHLKHVTLADPSFFTPGCIDVLLGADVFYDVLRDGRLTGKEG</sequence>
<dbReference type="GO" id="GO:0004190">
    <property type="term" value="F:aspartic-type endopeptidase activity"/>
    <property type="evidence" value="ECO:0007669"/>
    <property type="project" value="InterPro"/>
</dbReference>
<dbReference type="GO" id="GO:0006508">
    <property type="term" value="P:proteolysis"/>
    <property type="evidence" value="ECO:0007669"/>
    <property type="project" value="InterPro"/>
</dbReference>